<dbReference type="RefSeq" id="WP_014961362.1">
    <property type="nucleotide sequence ID" value="NC_018649.1"/>
</dbReference>
<protein>
    <submittedName>
        <fullName evidence="1">Uncharacterized protein</fullName>
    </submittedName>
</protein>
<name>J9ZDZ2_LEPFM</name>
<dbReference type="AlphaFoldDB" id="J9ZDZ2"/>
<dbReference type="Proteomes" id="UP000006177">
    <property type="component" value="Chromosome"/>
</dbReference>
<proteinExistence type="predicted"/>
<reference evidence="1 2" key="1">
    <citation type="journal article" date="2011" name="J. Microbiol.">
        <title>Complete genome of Leptospirillum ferriphilum ML-04 provides insight into its physiology and environmental adaptation.</title>
        <authorList>
            <person name="Mi S."/>
            <person name="Song J."/>
            <person name="Lin J."/>
            <person name="Che Y."/>
            <person name="Zheng H."/>
            <person name="Lin J."/>
        </authorList>
    </citation>
    <scope>NUCLEOTIDE SEQUENCE [LARGE SCALE GENOMIC DNA]</scope>
    <source>
        <strain evidence="1 2">ML-04</strain>
    </source>
</reference>
<evidence type="ECO:0000313" key="2">
    <source>
        <dbReference type="Proteomes" id="UP000006177"/>
    </source>
</evidence>
<organism evidence="1 2">
    <name type="scientific">Leptospirillum ferriphilum (strain ML-04)</name>
    <dbReference type="NCBI Taxonomy" id="1048260"/>
    <lineage>
        <taxon>Bacteria</taxon>
        <taxon>Pseudomonadati</taxon>
        <taxon>Nitrospirota</taxon>
        <taxon>Nitrospiria</taxon>
        <taxon>Nitrospirales</taxon>
        <taxon>Nitrospiraceae</taxon>
        <taxon>Leptospirillum</taxon>
    </lineage>
</organism>
<dbReference type="STRING" id="1048260.LFML04_1655"/>
<dbReference type="HOGENOM" id="CLU_887949_0_0_0"/>
<gene>
    <name evidence="1" type="ordered locus">LFML04_1655</name>
</gene>
<dbReference type="KEGG" id="lfi:LFML04_1655"/>
<sequence length="313" mass="35414">MSLTSEIKDPKSPVRDFFSRYENKNGMKECLRFFQSTKPICPLSFNILGTKPFIVHSLIGTSVDYLIRYSAMGNKLIFNETVAHQGWSLGSCGSMNDFWDDSSLDERVTDLYEIGKMYMDGREASDDECIYSAIALSIVEKVYRAGSLPNLFMTSREDKDTQSLLKEYIKQMGDKALVKDIFACVKTFISAVKDPDGELFNGRIVVFNRALGNSGLVGGADFDCVIEYNKALILTEIKSMIKPLAIEHIRQIIGYALLYDEKKDPFQFSNVGFYHSRSGSFRFLSLDFILEKCFPALASVDHARKEFVRKLGN</sequence>
<evidence type="ECO:0000313" key="1">
    <source>
        <dbReference type="EMBL" id="AFS53857.1"/>
    </source>
</evidence>
<accession>J9ZDZ2</accession>
<dbReference type="EMBL" id="CP002919">
    <property type="protein sequence ID" value="AFS53857.1"/>
    <property type="molecule type" value="Genomic_DNA"/>
</dbReference>
<dbReference type="PATRIC" id="fig|1048260.3.peg.1771"/>